<dbReference type="GO" id="GO:0004497">
    <property type="term" value="F:monooxygenase activity"/>
    <property type="evidence" value="ECO:0007669"/>
    <property type="project" value="UniProtKB-KW"/>
</dbReference>
<accession>A0A428WUA4</accession>
<keyword evidence="5 9" id="KW-0560">Oxidoreductase</keyword>
<evidence type="ECO:0000256" key="6">
    <source>
        <dbReference type="ARBA" id="ARBA00023004"/>
    </source>
</evidence>
<evidence type="ECO:0000256" key="3">
    <source>
        <dbReference type="ARBA" id="ARBA00022617"/>
    </source>
</evidence>
<sequence>MTEPFPFPRDCPYDPPPRLAQVQRDAPISRVRIWDGSTPWLLTRYDDVRAVLADRRFSVDPTRTGYPARGPAGRARRRGAGSFISMDAPEHTRLRRMLITEFTPRRIAALRPAVERTATGLLDRLTAGRGPADLVQAYALPLASTVIADLLGVPYGDHEFFEERARVMVDDSASGEANRAATADLARYLGGLLQRRRAHPADDLLGRLSAQQVEPGRLDRAGAVSMAVLLLVAGHETTANQIALSVAFLLRNPRHAEAFRHPDGPPATAVDELLRLLTITHTGRRRVATADVPIGGVTIRAGEGVIAAADIANRDPGRFPAPDDPDLGRTPNHHLAFGHGEHLCLGHHLARLELEVALTTVLRRLPALRLAVAEEDLPFRHAHPIYGIDRLPVAWN</sequence>
<dbReference type="GO" id="GO:0016705">
    <property type="term" value="F:oxidoreductase activity, acting on paired donors, with incorporation or reduction of molecular oxygen"/>
    <property type="evidence" value="ECO:0007669"/>
    <property type="project" value="InterPro"/>
</dbReference>
<keyword evidence="11" id="KW-1185">Reference proteome</keyword>
<dbReference type="Pfam" id="PF00067">
    <property type="entry name" value="p450"/>
    <property type="match status" value="1"/>
</dbReference>
<dbReference type="FunFam" id="1.10.630.10:FF:000018">
    <property type="entry name" value="Cytochrome P450 monooxygenase"/>
    <property type="match status" value="1"/>
</dbReference>
<keyword evidence="4 9" id="KW-0479">Metal-binding</keyword>
<reference evidence="10 11" key="1">
    <citation type="submission" date="2018-05" db="EMBL/GenBank/DDBJ databases">
        <title>Evolution of GPA BGCs.</title>
        <authorList>
            <person name="Waglechner N."/>
            <person name="Wright G.D."/>
        </authorList>
    </citation>
    <scope>NUCLEOTIDE SEQUENCE [LARGE SCALE GENOMIC DNA]</scope>
    <source>
        <strain evidence="10 11">DSM 5908</strain>
    </source>
</reference>
<keyword evidence="6 9" id="KW-0408">Iron</keyword>
<dbReference type="InterPro" id="IPR002397">
    <property type="entry name" value="Cyt_P450_B"/>
</dbReference>
<dbReference type="AlphaFoldDB" id="A0A428WUA4"/>
<evidence type="ECO:0000313" key="10">
    <source>
        <dbReference type="EMBL" id="RSM46663.1"/>
    </source>
</evidence>
<gene>
    <name evidence="10" type="ORF">DMA12_10505</name>
</gene>
<evidence type="ECO:0000256" key="5">
    <source>
        <dbReference type="ARBA" id="ARBA00023002"/>
    </source>
</evidence>
<organism evidence="10 11">
    <name type="scientific">Amycolatopsis balhimycina DSM 5908</name>
    <dbReference type="NCBI Taxonomy" id="1081091"/>
    <lineage>
        <taxon>Bacteria</taxon>
        <taxon>Bacillati</taxon>
        <taxon>Actinomycetota</taxon>
        <taxon>Actinomycetes</taxon>
        <taxon>Pseudonocardiales</taxon>
        <taxon>Pseudonocardiaceae</taxon>
        <taxon>Amycolatopsis</taxon>
    </lineage>
</organism>
<dbReference type="PANTHER" id="PTHR46696">
    <property type="entry name" value="P450, PUTATIVE (EUROFUNG)-RELATED"/>
    <property type="match status" value="1"/>
</dbReference>
<protein>
    <submittedName>
        <fullName evidence="10">Cytochrome P450</fullName>
    </submittedName>
</protein>
<dbReference type="Proteomes" id="UP000286716">
    <property type="component" value="Unassembled WGS sequence"/>
</dbReference>
<dbReference type="Gene3D" id="1.10.630.10">
    <property type="entry name" value="Cytochrome P450"/>
    <property type="match status" value="1"/>
</dbReference>
<dbReference type="RefSeq" id="WP_020645385.1">
    <property type="nucleotide sequence ID" value="NZ_QHHU01000012.1"/>
</dbReference>
<evidence type="ECO:0000256" key="9">
    <source>
        <dbReference type="RuleBase" id="RU000461"/>
    </source>
</evidence>
<dbReference type="InterPro" id="IPR036396">
    <property type="entry name" value="Cyt_P450_sf"/>
</dbReference>
<dbReference type="PRINTS" id="PR00385">
    <property type="entry name" value="P450"/>
</dbReference>
<evidence type="ECO:0000256" key="7">
    <source>
        <dbReference type="ARBA" id="ARBA00023033"/>
    </source>
</evidence>
<dbReference type="PANTHER" id="PTHR46696:SF1">
    <property type="entry name" value="CYTOCHROME P450 YJIB-RELATED"/>
    <property type="match status" value="1"/>
</dbReference>
<comment type="similarity">
    <text evidence="2 9">Belongs to the cytochrome P450 family.</text>
</comment>
<evidence type="ECO:0000313" key="11">
    <source>
        <dbReference type="Proteomes" id="UP000286716"/>
    </source>
</evidence>
<dbReference type="GO" id="GO:0020037">
    <property type="term" value="F:heme binding"/>
    <property type="evidence" value="ECO:0007669"/>
    <property type="project" value="InterPro"/>
</dbReference>
<keyword evidence="3 9" id="KW-0349">Heme</keyword>
<dbReference type="EMBL" id="QHHU01000012">
    <property type="protein sequence ID" value="RSM46663.1"/>
    <property type="molecule type" value="Genomic_DNA"/>
</dbReference>
<keyword evidence="7 9" id="KW-0503">Monooxygenase</keyword>
<comment type="pathway">
    <text evidence="1">Antibiotic biosynthesis; vancomycin biosynthesis.</text>
</comment>
<dbReference type="PRINTS" id="PR00359">
    <property type="entry name" value="BP450"/>
</dbReference>
<proteinExistence type="inferred from homology"/>
<comment type="caution">
    <text evidence="10">The sequence shown here is derived from an EMBL/GenBank/DDBJ whole genome shotgun (WGS) entry which is preliminary data.</text>
</comment>
<dbReference type="OrthoDB" id="3607169at2"/>
<name>A0A428WUA4_AMYBA</name>
<dbReference type="CDD" id="cd11030">
    <property type="entry name" value="CYP105-like"/>
    <property type="match status" value="1"/>
</dbReference>
<evidence type="ECO:0000256" key="1">
    <source>
        <dbReference type="ARBA" id="ARBA00004660"/>
    </source>
</evidence>
<evidence type="ECO:0000256" key="2">
    <source>
        <dbReference type="ARBA" id="ARBA00010617"/>
    </source>
</evidence>
<dbReference type="GO" id="GO:0005506">
    <property type="term" value="F:iron ion binding"/>
    <property type="evidence" value="ECO:0007669"/>
    <property type="project" value="InterPro"/>
</dbReference>
<comment type="function">
    <text evidence="8">Involved in the coupling of aromatic side chains of the heptapeptide of vancomycin.</text>
</comment>
<evidence type="ECO:0000256" key="4">
    <source>
        <dbReference type="ARBA" id="ARBA00022723"/>
    </source>
</evidence>
<dbReference type="PROSITE" id="PS00086">
    <property type="entry name" value="CYTOCHROME_P450"/>
    <property type="match status" value="1"/>
</dbReference>
<dbReference type="SUPFAM" id="SSF48264">
    <property type="entry name" value="Cytochrome P450"/>
    <property type="match status" value="1"/>
</dbReference>
<dbReference type="InterPro" id="IPR017972">
    <property type="entry name" value="Cyt_P450_CS"/>
</dbReference>
<dbReference type="InterPro" id="IPR001128">
    <property type="entry name" value="Cyt_P450"/>
</dbReference>
<evidence type="ECO:0000256" key="8">
    <source>
        <dbReference type="ARBA" id="ARBA00055433"/>
    </source>
</evidence>